<accession>A0A6J7AA94</accession>
<keyword evidence="4" id="KW-0456">Lyase</keyword>
<protein>
    <submittedName>
        <fullName evidence="6">Unannotated protein</fullName>
    </submittedName>
</protein>
<comment type="cofactor">
    <cofactor evidence="1">
        <name>NAD(+)</name>
        <dbReference type="ChEBI" id="CHEBI:57540"/>
    </cofactor>
</comment>
<evidence type="ECO:0000256" key="2">
    <source>
        <dbReference type="ARBA" id="ARBA00022793"/>
    </source>
</evidence>
<keyword evidence="3" id="KW-0520">NAD</keyword>
<feature type="domain" description="NAD-dependent epimerase/dehydratase" evidence="5">
    <location>
        <begin position="28"/>
        <end position="274"/>
    </location>
</feature>
<name>A0A6J7AA94_9ZZZZ</name>
<dbReference type="GO" id="GO:0048040">
    <property type="term" value="F:UDP-glucuronate decarboxylase activity"/>
    <property type="evidence" value="ECO:0007669"/>
    <property type="project" value="TreeGrafter"/>
</dbReference>
<sequence length="356" mass="40566">MKMLVESDIEEIYSNIETSMEKMLGKQILITGAAGFLGRYFMSLFHLINEKHPENPINIVALDSYITSSNSDDQPWQRTSPNIEWIYGDAALGAQLPNRFDYMIHAAGIASPEHYRANPLKTIMVAVDVTRALLEKAKEDNSRFLFFSSSEIYGDPFPEFIPTDENYRGNVTSRGPRACYDESKRMGETLCWVYENYFNVHACVVRPFNVYGPGMMPKDYRVLPNFATALFKNEPLRVYGHGKQTRTFCYITDAITGFLKVILDSKVPDVFNVGNPEPEISMIELAERFSKIAASTHGFELISYPSSYPEDEPNRRCPNISKMKSELGFDPKIDLETGLSRFIAWSQLNYSKDLVR</sequence>
<dbReference type="GO" id="GO:0005737">
    <property type="term" value="C:cytoplasm"/>
    <property type="evidence" value="ECO:0007669"/>
    <property type="project" value="TreeGrafter"/>
</dbReference>
<dbReference type="GO" id="GO:0070403">
    <property type="term" value="F:NAD+ binding"/>
    <property type="evidence" value="ECO:0007669"/>
    <property type="project" value="InterPro"/>
</dbReference>
<evidence type="ECO:0000313" key="6">
    <source>
        <dbReference type="EMBL" id="CAB4829400.1"/>
    </source>
</evidence>
<evidence type="ECO:0000256" key="1">
    <source>
        <dbReference type="ARBA" id="ARBA00001911"/>
    </source>
</evidence>
<dbReference type="PANTHER" id="PTHR43078:SF6">
    <property type="entry name" value="UDP-GLUCURONIC ACID DECARBOXYLASE 1"/>
    <property type="match status" value="1"/>
</dbReference>
<gene>
    <name evidence="6" type="ORF">UFOPK3197_00765</name>
</gene>
<evidence type="ECO:0000256" key="3">
    <source>
        <dbReference type="ARBA" id="ARBA00023027"/>
    </source>
</evidence>
<evidence type="ECO:0000256" key="4">
    <source>
        <dbReference type="ARBA" id="ARBA00023239"/>
    </source>
</evidence>
<dbReference type="InterPro" id="IPR001509">
    <property type="entry name" value="Epimerase_deHydtase"/>
</dbReference>
<dbReference type="AlphaFoldDB" id="A0A6J7AA94"/>
<dbReference type="Gene3D" id="3.40.50.720">
    <property type="entry name" value="NAD(P)-binding Rossmann-like Domain"/>
    <property type="match status" value="1"/>
</dbReference>
<dbReference type="Pfam" id="PF01370">
    <property type="entry name" value="Epimerase"/>
    <property type="match status" value="1"/>
</dbReference>
<organism evidence="6">
    <name type="scientific">freshwater metagenome</name>
    <dbReference type="NCBI Taxonomy" id="449393"/>
    <lineage>
        <taxon>unclassified sequences</taxon>
        <taxon>metagenomes</taxon>
        <taxon>ecological metagenomes</taxon>
    </lineage>
</organism>
<dbReference type="GO" id="GO:0042732">
    <property type="term" value="P:D-xylose metabolic process"/>
    <property type="evidence" value="ECO:0007669"/>
    <property type="project" value="InterPro"/>
</dbReference>
<dbReference type="SUPFAM" id="SSF51735">
    <property type="entry name" value="NAD(P)-binding Rossmann-fold domains"/>
    <property type="match status" value="1"/>
</dbReference>
<dbReference type="InterPro" id="IPR044516">
    <property type="entry name" value="UXS-like"/>
</dbReference>
<dbReference type="EMBL" id="CAFABI010000076">
    <property type="protein sequence ID" value="CAB4829400.1"/>
    <property type="molecule type" value="Genomic_DNA"/>
</dbReference>
<proteinExistence type="predicted"/>
<reference evidence="6" key="1">
    <citation type="submission" date="2020-05" db="EMBL/GenBank/DDBJ databases">
        <authorList>
            <person name="Chiriac C."/>
            <person name="Salcher M."/>
            <person name="Ghai R."/>
            <person name="Kavagutti S V."/>
        </authorList>
    </citation>
    <scope>NUCLEOTIDE SEQUENCE</scope>
</reference>
<dbReference type="InterPro" id="IPR036291">
    <property type="entry name" value="NAD(P)-bd_dom_sf"/>
</dbReference>
<keyword evidence="2" id="KW-0210">Decarboxylase</keyword>
<dbReference type="PANTHER" id="PTHR43078">
    <property type="entry name" value="UDP-GLUCURONIC ACID DECARBOXYLASE-RELATED"/>
    <property type="match status" value="1"/>
</dbReference>
<evidence type="ECO:0000259" key="5">
    <source>
        <dbReference type="Pfam" id="PF01370"/>
    </source>
</evidence>